<keyword evidence="3" id="KW-1185">Reference proteome</keyword>
<reference evidence="2 3" key="1">
    <citation type="journal article" date="2021" name="bioRxiv">
        <title>The Gossypium anomalum genome as a resource for cotton improvement and evolutionary analysis of hybrid incompatibility.</title>
        <authorList>
            <person name="Grover C.E."/>
            <person name="Yuan D."/>
            <person name="Arick M.A."/>
            <person name="Miller E.R."/>
            <person name="Hu G."/>
            <person name="Peterson D.G."/>
            <person name="Wendel J.F."/>
            <person name="Udall J.A."/>
        </authorList>
    </citation>
    <scope>NUCLEOTIDE SEQUENCE [LARGE SCALE GENOMIC DNA]</scope>
    <source>
        <strain evidence="2">JFW-Udall</strain>
        <tissue evidence="2">Leaf</tissue>
    </source>
</reference>
<proteinExistence type="predicted"/>
<dbReference type="EMBL" id="JAHUZN010000010">
    <property type="protein sequence ID" value="KAG8480674.1"/>
    <property type="molecule type" value="Genomic_DNA"/>
</dbReference>
<dbReference type="GO" id="GO:0004484">
    <property type="term" value="F:mRNA guanylyltransferase activity"/>
    <property type="evidence" value="ECO:0007669"/>
    <property type="project" value="TreeGrafter"/>
</dbReference>
<dbReference type="OrthoDB" id="200924at2759"/>
<organism evidence="2 3">
    <name type="scientific">Gossypium anomalum</name>
    <dbReference type="NCBI Taxonomy" id="47600"/>
    <lineage>
        <taxon>Eukaryota</taxon>
        <taxon>Viridiplantae</taxon>
        <taxon>Streptophyta</taxon>
        <taxon>Embryophyta</taxon>
        <taxon>Tracheophyta</taxon>
        <taxon>Spermatophyta</taxon>
        <taxon>Magnoliopsida</taxon>
        <taxon>eudicotyledons</taxon>
        <taxon>Gunneridae</taxon>
        <taxon>Pentapetalae</taxon>
        <taxon>rosids</taxon>
        <taxon>malvids</taxon>
        <taxon>Malvales</taxon>
        <taxon>Malvaceae</taxon>
        <taxon>Malvoideae</taxon>
        <taxon>Gossypium</taxon>
    </lineage>
</organism>
<dbReference type="GO" id="GO:0006370">
    <property type="term" value="P:7-methylguanosine mRNA capping"/>
    <property type="evidence" value="ECO:0007669"/>
    <property type="project" value="TreeGrafter"/>
</dbReference>
<dbReference type="InterPro" id="IPR013846">
    <property type="entry name" value="mRNA_cap_enzyme_C"/>
</dbReference>
<dbReference type="SUPFAM" id="SSF50249">
    <property type="entry name" value="Nucleic acid-binding proteins"/>
    <property type="match status" value="1"/>
</dbReference>
<dbReference type="Proteomes" id="UP000701853">
    <property type="component" value="Chromosome 10"/>
</dbReference>
<dbReference type="AlphaFoldDB" id="A0A8J5YA87"/>
<dbReference type="PANTHER" id="PTHR10367">
    <property type="entry name" value="MRNA-CAPPING ENZYME"/>
    <property type="match status" value="1"/>
</dbReference>
<dbReference type="InterPro" id="IPR012340">
    <property type="entry name" value="NA-bd_OB-fold"/>
</dbReference>
<dbReference type="InterPro" id="IPR051029">
    <property type="entry name" value="mRNA_Capping_Enz/RNA_Phosphat"/>
</dbReference>
<accession>A0A8J5YA87</accession>
<protein>
    <recommendedName>
        <fullName evidence="1">mRNA capping enzyme C-terminal domain-containing protein</fullName>
    </recommendedName>
</protein>
<evidence type="ECO:0000313" key="2">
    <source>
        <dbReference type="EMBL" id="KAG8480674.1"/>
    </source>
</evidence>
<sequence>MYRQIGSDDREQLFPHERGRKKLMEGNTAEFREVSDPPSSFSGKIIECSWDPDRLVWVYMRIRTDKSTPNDINTYRKIRGLALALALGLG</sequence>
<dbReference type="Pfam" id="PF03919">
    <property type="entry name" value="mRNA_cap_C"/>
    <property type="match status" value="1"/>
</dbReference>
<name>A0A8J5YA87_9ROSI</name>
<evidence type="ECO:0000259" key="1">
    <source>
        <dbReference type="Pfam" id="PF03919"/>
    </source>
</evidence>
<gene>
    <name evidence="2" type="ORF">CXB51_025225</name>
</gene>
<evidence type="ECO:0000313" key="3">
    <source>
        <dbReference type="Proteomes" id="UP000701853"/>
    </source>
</evidence>
<dbReference type="PANTHER" id="PTHR10367:SF17">
    <property type="entry name" value="MRNA-CAPPING ENZYME"/>
    <property type="match status" value="1"/>
</dbReference>
<comment type="caution">
    <text evidence="2">The sequence shown here is derived from an EMBL/GenBank/DDBJ whole genome shotgun (WGS) entry which is preliminary data.</text>
</comment>
<feature type="domain" description="mRNA capping enzyme C-terminal" evidence="1">
    <location>
        <begin position="24"/>
        <end position="78"/>
    </location>
</feature>
<dbReference type="Gene3D" id="2.40.50.140">
    <property type="entry name" value="Nucleic acid-binding proteins"/>
    <property type="match status" value="1"/>
</dbReference>